<gene>
    <name evidence="1" type="primary">jg2938</name>
    <name evidence="1" type="ORF">PAEG_LOCUS25774</name>
</gene>
<comment type="caution">
    <text evidence="1">The sequence shown here is derived from an EMBL/GenBank/DDBJ whole genome shotgun (WGS) entry which is preliminary data.</text>
</comment>
<organism evidence="1 2">
    <name type="scientific">Pararge aegeria aegeria</name>
    <dbReference type="NCBI Taxonomy" id="348720"/>
    <lineage>
        <taxon>Eukaryota</taxon>
        <taxon>Metazoa</taxon>
        <taxon>Ecdysozoa</taxon>
        <taxon>Arthropoda</taxon>
        <taxon>Hexapoda</taxon>
        <taxon>Insecta</taxon>
        <taxon>Pterygota</taxon>
        <taxon>Neoptera</taxon>
        <taxon>Endopterygota</taxon>
        <taxon>Lepidoptera</taxon>
        <taxon>Glossata</taxon>
        <taxon>Ditrysia</taxon>
        <taxon>Papilionoidea</taxon>
        <taxon>Nymphalidae</taxon>
        <taxon>Satyrinae</taxon>
        <taxon>Satyrini</taxon>
        <taxon>Parargina</taxon>
        <taxon>Pararge</taxon>
    </lineage>
</organism>
<evidence type="ECO:0000313" key="1">
    <source>
        <dbReference type="EMBL" id="CAH2267210.1"/>
    </source>
</evidence>
<sequence>MDVIVFKRITYDRMVDQYINSNRLISHVNYLLADGGQPVEAITGWFESYDAFSGATETGVAYTHRGTPCGWRRVITGGARGGSTPRAGYRRTYAWWRHDQRHVRWAALLHAAAVPTFSPEPTVLRCLQVLTFQHGSFKGRRRLQQSDCRILHRCALISTLSSDIDTYGYVR</sequence>
<dbReference type="Proteomes" id="UP000838756">
    <property type="component" value="Unassembled WGS sequence"/>
</dbReference>
<name>A0A8S4SEW0_9NEOP</name>
<reference evidence="1" key="1">
    <citation type="submission" date="2022-03" db="EMBL/GenBank/DDBJ databases">
        <authorList>
            <person name="Lindestad O."/>
        </authorList>
    </citation>
    <scope>NUCLEOTIDE SEQUENCE</scope>
</reference>
<evidence type="ECO:0000313" key="2">
    <source>
        <dbReference type="Proteomes" id="UP000838756"/>
    </source>
</evidence>
<dbReference type="AlphaFoldDB" id="A0A8S4SEW0"/>
<dbReference type="EMBL" id="CAKXAJ010026348">
    <property type="protein sequence ID" value="CAH2267210.1"/>
    <property type="molecule type" value="Genomic_DNA"/>
</dbReference>
<keyword evidence="2" id="KW-1185">Reference proteome</keyword>
<accession>A0A8S4SEW0</accession>
<proteinExistence type="predicted"/>
<protein>
    <submittedName>
        <fullName evidence="1">Jg2938 protein</fullName>
    </submittedName>
</protein>